<protein>
    <submittedName>
        <fullName evidence="1">Uncharacterized protein</fullName>
    </submittedName>
</protein>
<keyword evidence="2" id="KW-1185">Reference proteome</keyword>
<evidence type="ECO:0000313" key="1">
    <source>
        <dbReference type="EMBL" id="AKE39575.1"/>
    </source>
</evidence>
<reference evidence="1 2" key="1">
    <citation type="journal article" date="2015" name="Genome Announc.">
        <title>Complete Genome Sequence of Corynebacterium camporealensis DSM 44610, Isolated from the Milk of a Manchega Sheep with Subclinical Mastitis.</title>
        <authorList>
            <person name="Ruckert C."/>
            <person name="Albersmeier A."/>
            <person name="Winkler A."/>
            <person name="Tauch A."/>
        </authorList>
    </citation>
    <scope>NUCLEOTIDE SEQUENCE [LARGE SCALE GENOMIC DNA]</scope>
    <source>
        <strain evidence="1 2">DSM 44610</strain>
    </source>
</reference>
<name>A0A0F6QXI5_9CORY</name>
<dbReference type="Proteomes" id="UP000033566">
    <property type="component" value="Chromosome"/>
</dbReference>
<dbReference type="KEGG" id="ccj:UL81_08105"/>
<proteinExistence type="predicted"/>
<dbReference type="RefSeq" id="WP_035105307.1">
    <property type="nucleotide sequence ID" value="NZ_CP027001.1"/>
</dbReference>
<dbReference type="EMBL" id="CP011311">
    <property type="protein sequence ID" value="AKE39575.1"/>
    <property type="molecule type" value="Genomic_DNA"/>
</dbReference>
<dbReference type="PATRIC" id="fig|161896.4.peg.1588"/>
<dbReference type="HOGENOM" id="CLU_1452159_0_0_11"/>
<dbReference type="STRING" id="161896.UL81_08105"/>
<gene>
    <name evidence="1" type="ORF">UL81_08105</name>
</gene>
<sequence length="186" mass="19521">MSQSDKYTIADDLIREVGQHPLRDLNATALGERHGVAAESIVKVGHWCIDNGYMTKQSHSDMNHVMRCGMLTADGEEVAAGLATTRPEPTPTPAPVFNFNAPVNAGIIGSGNTQNVTLTVSEAQVLALAEALRHDGHVAEADTVLAATENGKQPGRLLGAFTAIGPALDSYGKFATAMLGILTSTQ</sequence>
<dbReference type="AlphaFoldDB" id="A0A0F6QXI5"/>
<evidence type="ECO:0000313" key="2">
    <source>
        <dbReference type="Proteomes" id="UP000033566"/>
    </source>
</evidence>
<accession>A0A0F6QXI5</accession>
<organism evidence="1 2">
    <name type="scientific">Corynebacterium camporealensis</name>
    <dbReference type="NCBI Taxonomy" id="161896"/>
    <lineage>
        <taxon>Bacteria</taxon>
        <taxon>Bacillati</taxon>
        <taxon>Actinomycetota</taxon>
        <taxon>Actinomycetes</taxon>
        <taxon>Mycobacteriales</taxon>
        <taxon>Corynebacteriaceae</taxon>
        <taxon>Corynebacterium</taxon>
    </lineage>
</organism>